<keyword evidence="1" id="KW-0732">Signal</keyword>
<evidence type="ECO:0000256" key="1">
    <source>
        <dbReference type="SAM" id="SignalP"/>
    </source>
</evidence>
<sequence>MLRSELALSILLLAAAAATPGMAQDVPPEGTPPPPPPENVRIDYAKVLSAEPVYQTLRATSMVERCTETPESPVPEQERRGLSRVVGAVRDVLTPSEEVEEVAPSAGGDCRMVPVEREFRRPIGYDVDYVHKGVKYRSRLPYDPGNRVRVRVSVTPVVGASGE</sequence>
<evidence type="ECO:0000313" key="2">
    <source>
        <dbReference type="EMBL" id="NZA25137.1"/>
    </source>
</evidence>
<evidence type="ECO:0000313" key="3">
    <source>
        <dbReference type="Proteomes" id="UP000578091"/>
    </source>
</evidence>
<keyword evidence="3" id="KW-1185">Reference proteome</keyword>
<feature type="signal peptide" evidence="1">
    <location>
        <begin position="1"/>
        <end position="23"/>
    </location>
</feature>
<dbReference type="RefSeq" id="WP_180676945.1">
    <property type="nucleotide sequence ID" value="NZ_JACCKA010000016.1"/>
</dbReference>
<feature type="chain" id="PRO_5032799529" evidence="1">
    <location>
        <begin position="24"/>
        <end position="163"/>
    </location>
</feature>
<dbReference type="Proteomes" id="UP000578091">
    <property type="component" value="Unassembled WGS sequence"/>
</dbReference>
<dbReference type="EMBL" id="JACCKA010000016">
    <property type="protein sequence ID" value="NZA25137.1"/>
    <property type="molecule type" value="Genomic_DNA"/>
</dbReference>
<gene>
    <name evidence="2" type="ORF">H0E84_01955</name>
</gene>
<organism evidence="2 3">
    <name type="scientific">Luteimonas salinisoli</name>
    <dbReference type="NCBI Taxonomy" id="2752307"/>
    <lineage>
        <taxon>Bacteria</taxon>
        <taxon>Pseudomonadati</taxon>
        <taxon>Pseudomonadota</taxon>
        <taxon>Gammaproteobacteria</taxon>
        <taxon>Lysobacterales</taxon>
        <taxon>Lysobacteraceae</taxon>
        <taxon>Luteimonas</taxon>
    </lineage>
</organism>
<comment type="caution">
    <text evidence="2">The sequence shown here is derived from an EMBL/GenBank/DDBJ whole genome shotgun (WGS) entry which is preliminary data.</text>
</comment>
<protein>
    <submittedName>
        <fullName evidence="2">Uncharacterized protein</fullName>
    </submittedName>
</protein>
<name>A0A853J8W0_9GAMM</name>
<dbReference type="AlphaFoldDB" id="A0A853J8W0"/>
<accession>A0A853J8W0</accession>
<proteinExistence type="predicted"/>
<reference evidence="2 3" key="1">
    <citation type="submission" date="2020-07" db="EMBL/GenBank/DDBJ databases">
        <title>Luteimonas sp. SJ-92.</title>
        <authorList>
            <person name="Huang X.-X."/>
            <person name="Xu L."/>
            <person name="Sun J.-Q."/>
        </authorList>
    </citation>
    <scope>NUCLEOTIDE SEQUENCE [LARGE SCALE GENOMIC DNA]</scope>
    <source>
        <strain evidence="2 3">SJ-92</strain>
    </source>
</reference>